<dbReference type="AlphaFoldDB" id="A0A1F6M530"/>
<reference evidence="2 3" key="1">
    <citation type="journal article" date="2016" name="Nat. Commun.">
        <title>Thousands of microbial genomes shed light on interconnected biogeochemical processes in an aquifer system.</title>
        <authorList>
            <person name="Anantharaman K."/>
            <person name="Brown C.T."/>
            <person name="Hug L.A."/>
            <person name="Sharon I."/>
            <person name="Castelle C.J."/>
            <person name="Probst A.J."/>
            <person name="Thomas B.C."/>
            <person name="Singh A."/>
            <person name="Wilkins M.J."/>
            <person name="Karaoz U."/>
            <person name="Brodie E.L."/>
            <person name="Williams K.H."/>
            <person name="Hubbard S.S."/>
            <person name="Banfield J.F."/>
        </authorList>
    </citation>
    <scope>NUCLEOTIDE SEQUENCE [LARGE SCALE GENOMIC DNA]</scope>
</reference>
<gene>
    <name evidence="2" type="ORF">A3B90_01160</name>
</gene>
<comment type="caution">
    <text evidence="2">The sequence shown here is derived from an EMBL/GenBank/DDBJ whole genome shotgun (WGS) entry which is preliminary data.</text>
</comment>
<name>A0A1F6M530_9BACT</name>
<feature type="compositionally biased region" description="Low complexity" evidence="1">
    <location>
        <begin position="161"/>
        <end position="179"/>
    </location>
</feature>
<evidence type="ECO:0000256" key="1">
    <source>
        <dbReference type="SAM" id="MobiDB-lite"/>
    </source>
</evidence>
<organism evidence="2 3">
    <name type="scientific">Candidatus Magasanikbacteria bacterium RIFCSPHIGHO2_02_FULL_41_13</name>
    <dbReference type="NCBI Taxonomy" id="1798676"/>
    <lineage>
        <taxon>Bacteria</taxon>
        <taxon>Candidatus Magasanikiibacteriota</taxon>
    </lineage>
</organism>
<proteinExistence type="predicted"/>
<protein>
    <submittedName>
        <fullName evidence="2">Uncharacterized protein</fullName>
    </submittedName>
</protein>
<feature type="region of interest" description="Disordered" evidence="1">
    <location>
        <begin position="157"/>
        <end position="179"/>
    </location>
</feature>
<accession>A0A1F6M530</accession>
<evidence type="ECO:0000313" key="3">
    <source>
        <dbReference type="Proteomes" id="UP000178742"/>
    </source>
</evidence>
<dbReference type="Proteomes" id="UP000178742">
    <property type="component" value="Unassembled WGS sequence"/>
</dbReference>
<sequence>MGASHNVFIGRVVKQVGTKSLNFGPETQFSVEVISSIKGNLSGTVTVNQFAGYKNGVLYLLKGDVSAPEKSGNSASEVDKLLEPGKTYLFASRYNSEQNWHTLVSHPNARKLISSDKKLTLTQLQGLVEKDTRVAQLREAYKNEILLDVDVASNNTRNSYVSTHPVTTSKSVPTTTKTK</sequence>
<dbReference type="STRING" id="1798676.A3B90_01160"/>
<dbReference type="EMBL" id="MFPX01000013">
    <property type="protein sequence ID" value="OGH66658.1"/>
    <property type="molecule type" value="Genomic_DNA"/>
</dbReference>
<evidence type="ECO:0000313" key="2">
    <source>
        <dbReference type="EMBL" id="OGH66658.1"/>
    </source>
</evidence>